<evidence type="ECO:0000259" key="5">
    <source>
        <dbReference type="Pfam" id="PF00755"/>
    </source>
</evidence>
<dbReference type="AlphaFoldDB" id="E4XNF9"/>
<dbReference type="GO" id="GO:0005739">
    <property type="term" value="C:mitochondrion"/>
    <property type="evidence" value="ECO:0007669"/>
    <property type="project" value="TreeGrafter"/>
</dbReference>
<dbReference type="GO" id="GO:0004095">
    <property type="term" value="F:carnitine O-palmitoyltransferase activity"/>
    <property type="evidence" value="ECO:0007669"/>
    <property type="project" value="TreeGrafter"/>
</dbReference>
<protein>
    <recommendedName>
        <fullName evidence="5">Choline/carnitine acyltransferase domain-containing protein</fullName>
    </recommendedName>
</protein>
<gene>
    <name evidence="6" type="ORF">GSOID_T00015717001</name>
</gene>
<dbReference type="SUPFAM" id="SSF52777">
    <property type="entry name" value="CoA-dependent acyltransferases"/>
    <property type="match status" value="2"/>
</dbReference>
<dbReference type="Gene3D" id="3.30.559.10">
    <property type="entry name" value="Chloramphenicol acetyltransferase-like domain"/>
    <property type="match status" value="1"/>
</dbReference>
<evidence type="ECO:0000256" key="3">
    <source>
        <dbReference type="ARBA" id="ARBA00023315"/>
    </source>
</evidence>
<evidence type="ECO:0000313" key="7">
    <source>
        <dbReference type="Proteomes" id="UP000001307"/>
    </source>
</evidence>
<keyword evidence="7" id="KW-1185">Reference proteome</keyword>
<feature type="active site" description="Proton acceptor" evidence="4">
    <location>
        <position position="209"/>
    </location>
</feature>
<organism evidence="6">
    <name type="scientific">Oikopleura dioica</name>
    <name type="common">Tunicate</name>
    <dbReference type="NCBI Taxonomy" id="34765"/>
    <lineage>
        <taxon>Eukaryota</taxon>
        <taxon>Metazoa</taxon>
        <taxon>Chordata</taxon>
        <taxon>Tunicata</taxon>
        <taxon>Appendicularia</taxon>
        <taxon>Copelata</taxon>
        <taxon>Oikopleuridae</taxon>
        <taxon>Oikopleura</taxon>
    </lineage>
</organism>
<dbReference type="InParanoid" id="E4XNF9"/>
<dbReference type="InterPro" id="IPR023213">
    <property type="entry name" value="CAT-like_dom_sf"/>
</dbReference>
<dbReference type="InterPro" id="IPR039551">
    <property type="entry name" value="Cho/carn_acyl_trans"/>
</dbReference>
<dbReference type="Gene3D" id="3.30.559.70">
    <property type="entry name" value="Choline/Carnitine o-acyltransferase, domain 2"/>
    <property type="match status" value="1"/>
</dbReference>
<proteinExistence type="inferred from homology"/>
<name>E4XNF9_OIKDI</name>
<keyword evidence="3" id="KW-0012">Acyltransferase</keyword>
<keyword evidence="2" id="KW-0808">Transferase</keyword>
<sequence length="498" mass="56090">MKGKPSPKADFLARWLPSTRVSWKSKGIENQSLKYLPYAMNMSFPIDMSQYKNIMFSTRIPEKNIDRIQRGPQETRHALVLYCGRFYKVELFDSNWNVKSQDEIFADFQAIQADGDARGFNDESICPLSSAERDFWAETRELLVKNGNKEALDDVDHSMICFTLDNYAYEDAGGCCSETYSGPAANRWHDKSIQVVMGKCALPGVNFEHAWGDGAAVLSYMNKINHYIEETLNDKSCILTPNFTTDKVSTIDEIEFSLTPEIKSRIKQAEKEHDERWNSAKETQDIFKHPLNRNWMLSKKLGADGFTQLGLMIAGTKFYGHPVSAYESASLSSFKHGRTECIRPCTAEGQAAARIYINEDMSKVENKKKLAAAIRVAIKRHNKQTKECLGGNGWDRHIFGMRDQAKKNKLADHEVFNSETFQGLFEFPLSTSTLNSDAVSLGAFAPVVPGGFGLGYIVYPDWLGVSISGFKDEGADVHAFRTLLLKVFEDMMDAVEAE</sequence>
<dbReference type="PANTHER" id="PTHR22589:SF16">
    <property type="entry name" value="CARNITINE O-PALMITOYLTRANSFERASE 2, MITOCHONDRIAL"/>
    <property type="match status" value="1"/>
</dbReference>
<comment type="similarity">
    <text evidence="1">Belongs to the carnitine/choline acetyltransferase family.</text>
</comment>
<evidence type="ECO:0000256" key="2">
    <source>
        <dbReference type="ARBA" id="ARBA00022679"/>
    </source>
</evidence>
<accession>E4XNF9</accession>
<reference evidence="6" key="1">
    <citation type="journal article" date="2010" name="Science">
        <title>Plasticity of animal genome architecture unmasked by rapid evolution of a pelagic tunicate.</title>
        <authorList>
            <person name="Denoeud F."/>
            <person name="Henriet S."/>
            <person name="Mungpakdee S."/>
            <person name="Aury J.M."/>
            <person name="Da Silva C."/>
            <person name="Brinkmann H."/>
            <person name="Mikhaleva J."/>
            <person name="Olsen L.C."/>
            <person name="Jubin C."/>
            <person name="Canestro C."/>
            <person name="Bouquet J.M."/>
            <person name="Danks G."/>
            <person name="Poulain J."/>
            <person name="Campsteijn C."/>
            <person name="Adamski M."/>
            <person name="Cross I."/>
            <person name="Yadetie F."/>
            <person name="Muffato M."/>
            <person name="Louis A."/>
            <person name="Butcher S."/>
            <person name="Tsagkogeorga G."/>
            <person name="Konrad A."/>
            <person name="Singh S."/>
            <person name="Jensen M.F."/>
            <person name="Cong E.H."/>
            <person name="Eikeseth-Otteraa H."/>
            <person name="Noel B."/>
            <person name="Anthouard V."/>
            <person name="Porcel B.M."/>
            <person name="Kachouri-Lafond R."/>
            <person name="Nishino A."/>
            <person name="Ugolini M."/>
            <person name="Chourrout P."/>
            <person name="Nishida H."/>
            <person name="Aasland R."/>
            <person name="Huzurbazar S."/>
            <person name="Westhof E."/>
            <person name="Delsuc F."/>
            <person name="Lehrach H."/>
            <person name="Reinhardt R."/>
            <person name="Weissenbach J."/>
            <person name="Roy S.W."/>
            <person name="Artiguenave F."/>
            <person name="Postlethwait J.H."/>
            <person name="Manak J.R."/>
            <person name="Thompson E.M."/>
            <person name="Jaillon O."/>
            <person name="Du Pasquier L."/>
            <person name="Boudinot P."/>
            <person name="Liberles D.A."/>
            <person name="Volff J.N."/>
            <person name="Philippe H."/>
            <person name="Lenhard B."/>
            <person name="Roest Crollius H."/>
            <person name="Wincker P."/>
            <person name="Chourrout D."/>
        </authorList>
    </citation>
    <scope>NUCLEOTIDE SEQUENCE [LARGE SCALE GENOMIC DNA]</scope>
</reference>
<dbReference type="Pfam" id="PF00755">
    <property type="entry name" value="Carn_acyltransf"/>
    <property type="match status" value="1"/>
</dbReference>
<evidence type="ECO:0000256" key="4">
    <source>
        <dbReference type="PIRSR" id="PIRSR600542-1"/>
    </source>
</evidence>
<feature type="domain" description="Choline/carnitine acyltransferase" evidence="5">
    <location>
        <begin position="30"/>
        <end position="484"/>
    </location>
</feature>
<dbReference type="Proteomes" id="UP000001307">
    <property type="component" value="Unassembled WGS sequence"/>
</dbReference>
<dbReference type="InterPro" id="IPR042231">
    <property type="entry name" value="Cho/carn_acyl_trans_2"/>
</dbReference>
<evidence type="ECO:0000256" key="1">
    <source>
        <dbReference type="ARBA" id="ARBA00005232"/>
    </source>
</evidence>
<dbReference type="GO" id="GO:0006635">
    <property type="term" value="P:fatty acid beta-oxidation"/>
    <property type="evidence" value="ECO:0007669"/>
    <property type="project" value="TreeGrafter"/>
</dbReference>
<dbReference type="EMBL" id="FN653083">
    <property type="protein sequence ID" value="CBY11397.1"/>
    <property type="molecule type" value="Genomic_DNA"/>
</dbReference>
<evidence type="ECO:0000313" key="6">
    <source>
        <dbReference type="EMBL" id="CBY11397.1"/>
    </source>
</evidence>
<dbReference type="OrthoDB" id="240216at2759"/>
<dbReference type="InterPro" id="IPR000542">
    <property type="entry name" value="Carn_acyl_trans"/>
</dbReference>
<dbReference type="PANTHER" id="PTHR22589">
    <property type="entry name" value="CARNITINE O-ACYLTRANSFERASE"/>
    <property type="match status" value="1"/>
</dbReference>